<dbReference type="Proteomes" id="UP000249915">
    <property type="component" value="Unassembled WGS sequence"/>
</dbReference>
<organism evidence="1 2">
    <name type="scientific">Prauserella muralis</name>
    <dbReference type="NCBI Taxonomy" id="588067"/>
    <lineage>
        <taxon>Bacteria</taxon>
        <taxon>Bacillati</taxon>
        <taxon>Actinomycetota</taxon>
        <taxon>Actinomycetes</taxon>
        <taxon>Pseudonocardiales</taxon>
        <taxon>Pseudonocardiaceae</taxon>
        <taxon>Prauserella</taxon>
    </lineage>
</organism>
<dbReference type="RefSeq" id="WP_112281850.1">
    <property type="nucleotide sequence ID" value="NZ_MASW01000002.1"/>
</dbReference>
<dbReference type="EMBL" id="MASW01000002">
    <property type="protein sequence ID" value="PXY27836.1"/>
    <property type="molecule type" value="Genomic_DNA"/>
</dbReference>
<evidence type="ECO:0000313" key="2">
    <source>
        <dbReference type="Proteomes" id="UP000249915"/>
    </source>
</evidence>
<protein>
    <submittedName>
        <fullName evidence="1">Uncharacterized protein</fullName>
    </submittedName>
</protein>
<evidence type="ECO:0000313" key="1">
    <source>
        <dbReference type="EMBL" id="PXY27836.1"/>
    </source>
</evidence>
<gene>
    <name evidence="1" type="ORF">BAY60_15820</name>
</gene>
<accession>A0A2V4B107</accession>
<proteinExistence type="predicted"/>
<name>A0A2V4B107_9PSEU</name>
<dbReference type="AlphaFoldDB" id="A0A2V4B107"/>
<keyword evidence="2" id="KW-1185">Reference proteome</keyword>
<reference evidence="1 2" key="1">
    <citation type="submission" date="2016-07" db="EMBL/GenBank/DDBJ databases">
        <title>Draft genome sequence of Prauserella muralis DSM 45305, isolated from a mould-covered wall in an indoor environment.</title>
        <authorList>
            <person name="Ruckert C."/>
            <person name="Albersmeier A."/>
            <person name="Jiang C.-L."/>
            <person name="Jiang Y."/>
            <person name="Kalinowski J."/>
            <person name="Schneider O."/>
            <person name="Winkler A."/>
            <person name="Zotchev S.B."/>
        </authorList>
    </citation>
    <scope>NUCLEOTIDE SEQUENCE [LARGE SCALE GENOMIC DNA]</scope>
    <source>
        <strain evidence="1 2">DSM 45305</strain>
    </source>
</reference>
<comment type="caution">
    <text evidence="1">The sequence shown here is derived from an EMBL/GenBank/DDBJ whole genome shotgun (WGS) entry which is preliminary data.</text>
</comment>
<sequence length="104" mass="9997">MIPILSCVVACVAIGFALAPVVARPSPAVGGVLAGTAVALGGVLVVGYGTVVLLALSVMAGQDETAALVAGTLGAGAVVALAVVTGRRVRHRLAGRDAAGAARR</sequence>